<dbReference type="PROSITE" id="PS51898">
    <property type="entry name" value="TYR_RECOMBINASE"/>
    <property type="match status" value="1"/>
</dbReference>
<evidence type="ECO:0000259" key="3">
    <source>
        <dbReference type="PROSITE" id="PS51898"/>
    </source>
</evidence>
<accession>A0A0U2Y1S2</accession>
<keyword evidence="2" id="KW-0233">DNA recombination</keyword>
<evidence type="ECO:0000256" key="1">
    <source>
        <dbReference type="ARBA" id="ARBA00022908"/>
    </source>
</evidence>
<dbReference type="AlphaFoldDB" id="A0A0U2Y1S2"/>
<keyword evidence="1" id="KW-0229">DNA integration</keyword>
<dbReference type="PANTHER" id="PTHR30349">
    <property type="entry name" value="PHAGE INTEGRASE-RELATED"/>
    <property type="match status" value="1"/>
</dbReference>
<dbReference type="Gene3D" id="1.10.443.10">
    <property type="entry name" value="Intergrase catalytic core"/>
    <property type="match status" value="1"/>
</dbReference>
<dbReference type="GO" id="GO:0015074">
    <property type="term" value="P:DNA integration"/>
    <property type="evidence" value="ECO:0007669"/>
    <property type="project" value="UniProtKB-KW"/>
</dbReference>
<dbReference type="EMBL" id="CP013611">
    <property type="protein sequence ID" value="ALU44178.1"/>
    <property type="molecule type" value="Genomic_DNA"/>
</dbReference>
<evidence type="ECO:0000256" key="2">
    <source>
        <dbReference type="ARBA" id="ARBA00023172"/>
    </source>
</evidence>
<dbReference type="InterPro" id="IPR013762">
    <property type="entry name" value="Integrase-like_cat_sf"/>
</dbReference>
<dbReference type="RefSeq" id="WP_058797219.1">
    <property type="nucleotide sequence ID" value="NZ_CP013611.1"/>
</dbReference>
<protein>
    <recommendedName>
        <fullName evidence="3">Tyr recombinase domain-containing protein</fullName>
    </recommendedName>
</protein>
<dbReference type="InterPro" id="IPR002104">
    <property type="entry name" value="Integrase_catalytic"/>
</dbReference>
<dbReference type="PANTHER" id="PTHR30349:SF64">
    <property type="entry name" value="PROPHAGE INTEGRASE INTD-RELATED"/>
    <property type="match status" value="1"/>
</dbReference>
<organism evidence="4 5">
    <name type="scientific">Pseudoalteromonas rubra</name>
    <dbReference type="NCBI Taxonomy" id="43658"/>
    <lineage>
        <taxon>Bacteria</taxon>
        <taxon>Pseudomonadati</taxon>
        <taxon>Pseudomonadota</taxon>
        <taxon>Gammaproteobacteria</taxon>
        <taxon>Alteromonadales</taxon>
        <taxon>Pseudoalteromonadaceae</taxon>
        <taxon>Pseudoalteromonas</taxon>
    </lineage>
</organism>
<dbReference type="SUPFAM" id="SSF56349">
    <property type="entry name" value="DNA breaking-rejoining enzymes"/>
    <property type="match status" value="1"/>
</dbReference>
<proteinExistence type="predicted"/>
<dbReference type="CDD" id="cd00397">
    <property type="entry name" value="DNA_BRE_C"/>
    <property type="match status" value="1"/>
</dbReference>
<reference evidence="4 5" key="1">
    <citation type="submission" date="2015-12" db="EMBL/GenBank/DDBJ databases">
        <title>Complete genome sequence of Pseudoalteromonas rubra SCSIO 6842, harboring a conjugative plasmid.</title>
        <authorList>
            <person name="Li B."/>
            <person name="Wang X."/>
        </authorList>
    </citation>
    <scope>NUCLEOTIDE SEQUENCE [LARGE SCALE GENOMIC DNA]</scope>
    <source>
        <strain evidence="4 5">SCSIO 6842</strain>
    </source>
</reference>
<evidence type="ECO:0000313" key="5">
    <source>
        <dbReference type="Proteomes" id="UP000069015"/>
    </source>
</evidence>
<gene>
    <name evidence="4" type="ORF">AT705_15195</name>
</gene>
<dbReference type="Proteomes" id="UP000069015">
    <property type="component" value="Chromosome 1"/>
</dbReference>
<dbReference type="InterPro" id="IPR011010">
    <property type="entry name" value="DNA_brk_join_enz"/>
</dbReference>
<dbReference type="GO" id="GO:0003677">
    <property type="term" value="F:DNA binding"/>
    <property type="evidence" value="ECO:0007669"/>
    <property type="project" value="InterPro"/>
</dbReference>
<evidence type="ECO:0000313" key="4">
    <source>
        <dbReference type="EMBL" id="ALU44178.1"/>
    </source>
</evidence>
<sequence length="408" mass="46733">MAQLIRSAMVKVKDQETESEGLVSLPTLYTSEAKFVHPVNAWFFDLVACKRLKDINSYSRALLAYWSYLEANSLSWDEFPPIKRLKPTYQFKFHLLSEVNNGRVSPSTANLYLKHVVQFYIWAIEESEIEINDEKATPFTIQFVSIKRSDKLAHLKPKFVVQTSDLKIRVPKKPESGLNPLTSESLLTFSNKLKTEPIEFKLMCALALLSGLRKSEACSFTQEALDSAIPTSDERTRYILTVGPSTGVNTKYNKNREIEASATLICKLRDYSISERRLKKVQKLKVRGQYEPLFISQYGNQTSPGTLGARWSDFRKDINCTLNNFNYSFHDLRSTYATYRLNDLLDAGLGVGQSLDCLMSWMGHNQESTTMKYIRYLKKKTALENKFGLLDQIMHDAIKNEGYTNELL</sequence>
<dbReference type="InterPro" id="IPR050090">
    <property type="entry name" value="Tyrosine_recombinase_XerCD"/>
</dbReference>
<dbReference type="GO" id="GO:0006310">
    <property type="term" value="P:DNA recombination"/>
    <property type="evidence" value="ECO:0007669"/>
    <property type="project" value="UniProtKB-KW"/>
</dbReference>
<dbReference type="Pfam" id="PF00589">
    <property type="entry name" value="Phage_integrase"/>
    <property type="match status" value="1"/>
</dbReference>
<name>A0A0U2Y1S2_9GAMM</name>
<feature type="domain" description="Tyr recombinase" evidence="3">
    <location>
        <begin position="176"/>
        <end position="388"/>
    </location>
</feature>
<dbReference type="KEGG" id="prr:AT705_15195"/>